<evidence type="ECO:0008006" key="3">
    <source>
        <dbReference type="Google" id="ProtNLM"/>
    </source>
</evidence>
<accession>A0ABV6QSU5</accession>
<organism evidence="1 2">
    <name type="scientific">Kribbella deserti</name>
    <dbReference type="NCBI Taxonomy" id="1926257"/>
    <lineage>
        <taxon>Bacteria</taxon>
        <taxon>Bacillati</taxon>
        <taxon>Actinomycetota</taxon>
        <taxon>Actinomycetes</taxon>
        <taxon>Propionibacteriales</taxon>
        <taxon>Kribbellaceae</taxon>
        <taxon>Kribbella</taxon>
    </lineage>
</organism>
<evidence type="ECO:0000313" key="2">
    <source>
        <dbReference type="Proteomes" id="UP001589890"/>
    </source>
</evidence>
<reference evidence="1 2" key="1">
    <citation type="submission" date="2024-09" db="EMBL/GenBank/DDBJ databases">
        <authorList>
            <person name="Sun Q."/>
            <person name="Mori K."/>
        </authorList>
    </citation>
    <scope>NUCLEOTIDE SEQUENCE [LARGE SCALE GENOMIC DNA]</scope>
    <source>
        <strain evidence="1 2">CGMCC 1.15906</strain>
    </source>
</reference>
<sequence>MPALLLACFGGLMWLDIADRQALGRDLQSSGVEVVAGSVKVNVAGGRGTPLISGIRVAFRDTNGRVVSAKLTEFEDDAQGMPEGVHIPAPGTRYAKPLTLLYLPSEPETVLASVDAQEWLADQETHATPR</sequence>
<comment type="caution">
    <text evidence="1">The sequence shown here is derived from an EMBL/GenBank/DDBJ whole genome shotgun (WGS) entry which is preliminary data.</text>
</comment>
<dbReference type="EMBL" id="JBHLTC010000036">
    <property type="protein sequence ID" value="MFC0627719.1"/>
    <property type="molecule type" value="Genomic_DNA"/>
</dbReference>
<keyword evidence="2" id="KW-1185">Reference proteome</keyword>
<protein>
    <recommendedName>
        <fullName evidence="3">Carboxypeptidase regulatory-like domain-containing protein</fullName>
    </recommendedName>
</protein>
<gene>
    <name evidence="1" type="ORF">ACFFGN_26835</name>
</gene>
<dbReference type="Proteomes" id="UP001589890">
    <property type="component" value="Unassembled WGS sequence"/>
</dbReference>
<evidence type="ECO:0000313" key="1">
    <source>
        <dbReference type="EMBL" id="MFC0627719.1"/>
    </source>
</evidence>
<proteinExistence type="predicted"/>
<name>A0ABV6QSU5_9ACTN</name>
<dbReference type="RefSeq" id="WP_380052809.1">
    <property type="nucleotide sequence ID" value="NZ_JBHLTC010000036.1"/>
</dbReference>